<organism evidence="3 4">
    <name type="scientific">Novosphingobium nitrogenifigens DSM 19370</name>
    <dbReference type="NCBI Taxonomy" id="983920"/>
    <lineage>
        <taxon>Bacteria</taxon>
        <taxon>Pseudomonadati</taxon>
        <taxon>Pseudomonadota</taxon>
        <taxon>Alphaproteobacteria</taxon>
        <taxon>Sphingomonadales</taxon>
        <taxon>Sphingomonadaceae</taxon>
        <taxon>Novosphingobium</taxon>
    </lineage>
</organism>
<dbReference type="SUPFAM" id="SSF55961">
    <property type="entry name" value="Bet v1-like"/>
    <property type="match status" value="1"/>
</dbReference>
<evidence type="ECO:0000313" key="4">
    <source>
        <dbReference type="Proteomes" id="UP000004728"/>
    </source>
</evidence>
<evidence type="ECO:0000313" key="3">
    <source>
        <dbReference type="EMBL" id="EGD60497.1"/>
    </source>
</evidence>
<name>F1Z488_9SPHN</name>
<proteinExistence type="predicted"/>
<keyword evidence="1" id="KW-0560">Oxidoreductase</keyword>
<dbReference type="Pfam" id="PF19112">
    <property type="entry name" value="VanA_C"/>
    <property type="match status" value="1"/>
</dbReference>
<comment type="caution">
    <text evidence="3">The sequence shown here is derived from an EMBL/GenBank/DDBJ whole genome shotgun (WGS) entry which is preliminary data.</text>
</comment>
<dbReference type="eggNOG" id="COG4638">
    <property type="taxonomic scope" value="Bacteria"/>
</dbReference>
<dbReference type="OrthoDB" id="9769355at2"/>
<evidence type="ECO:0000259" key="2">
    <source>
        <dbReference type="Pfam" id="PF19112"/>
    </source>
</evidence>
<feature type="domain" description="Vanillate O-demethylase oxygenase-like C-terminal catalytic" evidence="2">
    <location>
        <begin position="102"/>
        <end position="271"/>
    </location>
</feature>
<dbReference type="InterPro" id="IPR050584">
    <property type="entry name" value="Cholesterol_7-desaturase"/>
</dbReference>
<dbReference type="AlphaFoldDB" id="F1Z488"/>
<dbReference type="PANTHER" id="PTHR21266">
    <property type="entry name" value="IRON-SULFUR DOMAIN CONTAINING PROTEIN"/>
    <property type="match status" value="1"/>
</dbReference>
<reference evidence="3 4" key="1">
    <citation type="journal article" date="2012" name="J. Bacteriol.">
        <title>Draft Genome Sequence of Novosphingobium nitrogenifigens Y88T.</title>
        <authorList>
            <person name="Strabala T.J."/>
            <person name="Macdonald L."/>
            <person name="Liu V."/>
            <person name="Smit A.M."/>
        </authorList>
    </citation>
    <scope>NUCLEOTIDE SEQUENCE [LARGE SCALE GENOMIC DNA]</scope>
    <source>
        <strain evidence="3 4">DSM 19370</strain>
    </source>
</reference>
<accession>F1Z488</accession>
<dbReference type="EMBL" id="AEWJ01000018">
    <property type="protein sequence ID" value="EGD60497.1"/>
    <property type="molecule type" value="Genomic_DNA"/>
</dbReference>
<dbReference type="HOGENOM" id="CLU_039484_1_2_5"/>
<dbReference type="RefSeq" id="WP_008068318.1">
    <property type="nucleotide sequence ID" value="NZ_AQWK01000009.1"/>
</dbReference>
<dbReference type="Gene3D" id="3.90.380.10">
    <property type="entry name" value="Naphthalene 1,2-dioxygenase Alpha Subunit, Chain A, domain 1"/>
    <property type="match status" value="1"/>
</dbReference>
<sequence length="286" mass="31393">MSTIDPILWNDWHPVAETCTLLSGPPVETVLLGVPLVIAADADGAFHARRTDDVPLHQDERYGLVWVCLGTPERPVLAIPEADEPDRPAVTVGSIRVQTAGPRVIENFLDLGHLGYVHARYLGDDPHTQVLPYKVDALPEGGIIATGCKMFQPQASPAATEGFMVDYVYKVERPLATCLYKANPVHRDRFDVIFLFAQPVSEEESIAHPLLLCLPDGTTAADLRTFQQLIFMQDKPILENQVPKRLPLADGAELPIAADKSSVAYRRWLSKIGMTYGVIPAQARAA</sequence>
<dbReference type="InterPro" id="IPR044043">
    <property type="entry name" value="VanA_C_cat"/>
</dbReference>
<gene>
    <name evidence="3" type="ORF">Y88_2787</name>
</gene>
<evidence type="ECO:0000256" key="1">
    <source>
        <dbReference type="ARBA" id="ARBA00023002"/>
    </source>
</evidence>
<dbReference type="Proteomes" id="UP000004728">
    <property type="component" value="Unassembled WGS sequence"/>
</dbReference>
<dbReference type="STRING" id="983920.Y88_2787"/>
<dbReference type="InParanoid" id="F1Z488"/>
<dbReference type="GO" id="GO:0016491">
    <property type="term" value="F:oxidoreductase activity"/>
    <property type="evidence" value="ECO:0007669"/>
    <property type="project" value="UniProtKB-KW"/>
</dbReference>
<dbReference type="PANTHER" id="PTHR21266:SF60">
    <property type="entry name" value="3-KETOSTEROID-9-ALPHA-MONOOXYGENASE, OXYGENASE COMPONENT"/>
    <property type="match status" value="1"/>
</dbReference>
<protein>
    <recommendedName>
        <fullName evidence="2">Vanillate O-demethylase oxygenase-like C-terminal catalytic domain-containing protein</fullName>
    </recommendedName>
</protein>
<keyword evidence="4" id="KW-1185">Reference proteome</keyword>